<gene>
    <name evidence="7" type="ORF">FisN_31Lh087</name>
</gene>
<keyword evidence="3" id="KW-0325">Glycoprotein</keyword>
<feature type="domain" description="Glycosyltransferase 61 catalytic" evidence="6">
    <location>
        <begin position="355"/>
        <end position="440"/>
    </location>
</feature>
<evidence type="ECO:0000256" key="4">
    <source>
        <dbReference type="SAM" id="MobiDB-lite"/>
    </source>
</evidence>
<keyword evidence="5" id="KW-1133">Transmembrane helix</keyword>
<evidence type="ECO:0000313" key="7">
    <source>
        <dbReference type="EMBL" id="GAX21796.1"/>
    </source>
</evidence>
<dbReference type="InParanoid" id="A0A1Z5K6F3"/>
<keyword evidence="5" id="KW-0472">Membrane</keyword>
<dbReference type="InterPro" id="IPR007657">
    <property type="entry name" value="Glycosyltransferase_61"/>
</dbReference>
<organism evidence="7 8">
    <name type="scientific">Fistulifera solaris</name>
    <name type="common">Oleaginous diatom</name>
    <dbReference type="NCBI Taxonomy" id="1519565"/>
    <lineage>
        <taxon>Eukaryota</taxon>
        <taxon>Sar</taxon>
        <taxon>Stramenopiles</taxon>
        <taxon>Ochrophyta</taxon>
        <taxon>Bacillariophyta</taxon>
        <taxon>Bacillariophyceae</taxon>
        <taxon>Bacillariophycidae</taxon>
        <taxon>Naviculales</taxon>
        <taxon>Naviculaceae</taxon>
        <taxon>Fistulifera</taxon>
    </lineage>
</organism>
<sequence>MSSCFSTANSSSEGRFLSNRLLWITALWCTATLVLVYARLSSFGLPAHFEVKIQYTSSPYNLGETLVDRSPHAALPQELPTEQKQYERTGEKQLESSIPSAELPSTETQDTPANDQNTEINELSEPEIEFPSLDKHDSPTIEHNIETNKEETHTEQLSEAVVESLEKQDSQTIEQNTETSGLASPFFWNTMPWSEIEARAAATRLSSSCNETQPGELTFMPKSDQSLITWPGPRDGDKTICKFNTIAWSFHLPHMMQSIYGCWSLWEERGGHPVLAGPVDHAGFDKPLKDLFMVGLFQAMIDTFNVTVTTVDQLSEAELESAVKPPIWEGDWMWTAFYMRRYVAWKWTEAILRNENIERKSCNSVVRIGIINREARYGRSILNAQDILDQLFRVFGDKVEVDEVYFEDTSFQDQLQWFSSHDIVLTGHGAQETGMPFMPQCGILLEVFPFNYYIPEYFSALTDSTDVRHYVIVNDATQSDPISATKESTSNPETDAKAKATKLCPATRSTLEYLVTAVRDWDSCCSSLNQR</sequence>
<feature type="region of interest" description="Disordered" evidence="4">
    <location>
        <begin position="75"/>
        <end position="117"/>
    </location>
</feature>
<dbReference type="Pfam" id="PF04577">
    <property type="entry name" value="Glyco_transf_61"/>
    <property type="match status" value="1"/>
</dbReference>
<accession>A0A1Z5K6F3</accession>
<dbReference type="AlphaFoldDB" id="A0A1Z5K6F3"/>
<evidence type="ECO:0000256" key="1">
    <source>
        <dbReference type="ARBA" id="ARBA00022676"/>
    </source>
</evidence>
<evidence type="ECO:0000256" key="2">
    <source>
        <dbReference type="ARBA" id="ARBA00022679"/>
    </source>
</evidence>
<feature type="compositionally biased region" description="Basic and acidic residues" evidence="4">
    <location>
        <begin position="84"/>
        <end position="94"/>
    </location>
</feature>
<evidence type="ECO:0000313" key="8">
    <source>
        <dbReference type="Proteomes" id="UP000198406"/>
    </source>
</evidence>
<evidence type="ECO:0000259" key="6">
    <source>
        <dbReference type="Pfam" id="PF04577"/>
    </source>
</evidence>
<dbReference type="EMBL" id="BDSP01000172">
    <property type="protein sequence ID" value="GAX21796.1"/>
    <property type="molecule type" value="Genomic_DNA"/>
</dbReference>
<dbReference type="GO" id="GO:0016757">
    <property type="term" value="F:glycosyltransferase activity"/>
    <property type="evidence" value="ECO:0007669"/>
    <property type="project" value="UniProtKB-KW"/>
</dbReference>
<reference evidence="7 8" key="1">
    <citation type="journal article" date="2015" name="Plant Cell">
        <title>Oil accumulation by the oleaginous diatom Fistulifera solaris as revealed by the genome and transcriptome.</title>
        <authorList>
            <person name="Tanaka T."/>
            <person name="Maeda Y."/>
            <person name="Veluchamy A."/>
            <person name="Tanaka M."/>
            <person name="Abida H."/>
            <person name="Marechal E."/>
            <person name="Bowler C."/>
            <person name="Muto M."/>
            <person name="Sunaga Y."/>
            <person name="Tanaka M."/>
            <person name="Yoshino T."/>
            <person name="Taniguchi T."/>
            <person name="Fukuda Y."/>
            <person name="Nemoto M."/>
            <person name="Matsumoto M."/>
            <person name="Wong P.S."/>
            <person name="Aburatani S."/>
            <person name="Fujibuchi W."/>
        </authorList>
    </citation>
    <scope>NUCLEOTIDE SEQUENCE [LARGE SCALE GENOMIC DNA]</scope>
    <source>
        <strain evidence="7 8">JPCC DA0580</strain>
    </source>
</reference>
<keyword evidence="5" id="KW-0812">Transmembrane</keyword>
<keyword evidence="1" id="KW-0328">Glycosyltransferase</keyword>
<proteinExistence type="predicted"/>
<dbReference type="PANTHER" id="PTHR20961">
    <property type="entry name" value="GLYCOSYLTRANSFERASE"/>
    <property type="match status" value="1"/>
</dbReference>
<feature type="transmembrane region" description="Helical" evidence="5">
    <location>
        <begin position="21"/>
        <end position="40"/>
    </location>
</feature>
<feature type="compositionally biased region" description="Polar residues" evidence="4">
    <location>
        <begin position="95"/>
        <end position="117"/>
    </location>
</feature>
<evidence type="ECO:0000256" key="3">
    <source>
        <dbReference type="ARBA" id="ARBA00023180"/>
    </source>
</evidence>
<keyword evidence="2" id="KW-0808">Transferase</keyword>
<comment type="caution">
    <text evidence="7">The sequence shown here is derived from an EMBL/GenBank/DDBJ whole genome shotgun (WGS) entry which is preliminary data.</text>
</comment>
<protein>
    <recommendedName>
        <fullName evidence="6">Glycosyltransferase 61 catalytic domain-containing protein</fullName>
    </recommendedName>
</protein>
<evidence type="ECO:0000256" key="5">
    <source>
        <dbReference type="SAM" id="Phobius"/>
    </source>
</evidence>
<dbReference type="InterPro" id="IPR049625">
    <property type="entry name" value="Glyco_transf_61_cat"/>
</dbReference>
<name>A0A1Z5K6F3_FISSO</name>
<dbReference type="OrthoDB" id="48748at2759"/>
<keyword evidence="8" id="KW-1185">Reference proteome</keyword>
<dbReference type="Proteomes" id="UP000198406">
    <property type="component" value="Unassembled WGS sequence"/>
</dbReference>